<evidence type="ECO:0000256" key="1">
    <source>
        <dbReference type="SAM" id="Coils"/>
    </source>
</evidence>
<reference evidence="2 3" key="1">
    <citation type="journal article" date="2016" name="Nat. Commun.">
        <title>Thousands of microbial genomes shed light on interconnected biogeochemical processes in an aquifer system.</title>
        <authorList>
            <person name="Anantharaman K."/>
            <person name="Brown C.T."/>
            <person name="Hug L.A."/>
            <person name="Sharon I."/>
            <person name="Castelle C.J."/>
            <person name="Probst A.J."/>
            <person name="Thomas B.C."/>
            <person name="Singh A."/>
            <person name="Wilkins M.J."/>
            <person name="Karaoz U."/>
            <person name="Brodie E.L."/>
            <person name="Williams K.H."/>
            <person name="Hubbard S.S."/>
            <person name="Banfield J.F."/>
        </authorList>
    </citation>
    <scope>NUCLEOTIDE SEQUENCE [LARGE SCALE GENOMIC DNA]</scope>
</reference>
<proteinExistence type="predicted"/>
<evidence type="ECO:0000313" key="2">
    <source>
        <dbReference type="EMBL" id="OGM05716.1"/>
    </source>
</evidence>
<dbReference type="Proteomes" id="UP000178735">
    <property type="component" value="Unassembled WGS sequence"/>
</dbReference>
<dbReference type="SUPFAM" id="SSF90257">
    <property type="entry name" value="Myosin rod fragments"/>
    <property type="match status" value="1"/>
</dbReference>
<evidence type="ECO:0000313" key="3">
    <source>
        <dbReference type="Proteomes" id="UP000178735"/>
    </source>
</evidence>
<keyword evidence="1" id="KW-0175">Coiled coil</keyword>
<accession>A0A1F7WSF0</accession>
<dbReference type="AlphaFoldDB" id="A0A1F7WSF0"/>
<protein>
    <submittedName>
        <fullName evidence="2">Uncharacterized protein</fullName>
    </submittedName>
</protein>
<organism evidence="2 3">
    <name type="scientific">Candidatus Wallbacteria bacterium GWC2_49_35</name>
    <dbReference type="NCBI Taxonomy" id="1817813"/>
    <lineage>
        <taxon>Bacteria</taxon>
        <taxon>Candidatus Walliibacteriota</taxon>
    </lineage>
</organism>
<name>A0A1F7WSF0_9BACT</name>
<comment type="caution">
    <text evidence="2">The sequence shown here is derived from an EMBL/GenBank/DDBJ whole genome shotgun (WGS) entry which is preliminary data.</text>
</comment>
<gene>
    <name evidence="2" type="ORF">A2008_04815</name>
</gene>
<dbReference type="EMBL" id="MGFH01000102">
    <property type="protein sequence ID" value="OGM05716.1"/>
    <property type="molecule type" value="Genomic_DNA"/>
</dbReference>
<dbReference type="STRING" id="1817813.A2008_04815"/>
<feature type="coiled-coil region" evidence="1">
    <location>
        <begin position="84"/>
        <end position="111"/>
    </location>
</feature>
<sequence length="394" mass="44556">MANYDLKKFKSWIEKTIANIDGAVKETDEMQTAFNSEYVNKFKLGYDSLLSRISDETVKMYFNKTLDKSSAFGKSLSDKIKVKTVELTKRKTELEKQLGEIEKRLKSIKESNTKLISELKKVNPELNEEEESLKTIVSRHEGSAMTLKKNIETMRKGLGFFYNYFTISKLKKNLLKEIEKIKSEKDKLFKVRTKYFEIKSVADSEITDLEKNYGHNLSTAAAIRQELSALQSGFETACVLESAVALLEDIPQETVMELSAKIAGIADLLKMRTVKKDYEKSLKMVAEEIGFLNGIKSGFTNLAKTADSLLTQYNQYSSYLKAINLNISEKCEAFSNNFKNFANKIVDDAKLSKTPADFLSLVAPFHKDLLNETVVKSVFEEIAGSIKSATAAWK</sequence>